<dbReference type="PROSITE" id="PS51729">
    <property type="entry name" value="GNAT_YJDJ"/>
    <property type="match status" value="1"/>
</dbReference>
<dbReference type="GO" id="GO:0016740">
    <property type="term" value="F:transferase activity"/>
    <property type="evidence" value="ECO:0007669"/>
    <property type="project" value="UniProtKB-KW"/>
</dbReference>
<dbReference type="Gene3D" id="3.40.630.30">
    <property type="match status" value="1"/>
</dbReference>
<dbReference type="Proteomes" id="UP000253910">
    <property type="component" value="Unassembled WGS sequence"/>
</dbReference>
<protein>
    <submittedName>
        <fullName evidence="2">N-acetyltransferase</fullName>
    </submittedName>
</protein>
<dbReference type="EMBL" id="QEPW01000002">
    <property type="protein sequence ID" value="RDE98479.1"/>
    <property type="molecule type" value="Genomic_DNA"/>
</dbReference>
<dbReference type="RefSeq" id="WP_111314887.1">
    <property type="nucleotide sequence ID" value="NZ_QEPW01000002.1"/>
</dbReference>
<sequence length="93" mass="10714">MSLQHHDNGEQGEFFLLDEQGKKIAKLTYFYETPDTINANHTFVDDSLRGQGVADKLYQALIHFIQAKKLTLHPTCSYITRKWERTQSAQSQA</sequence>
<proteinExistence type="predicted"/>
<dbReference type="InterPro" id="IPR016181">
    <property type="entry name" value="Acyl_CoA_acyltransferase"/>
</dbReference>
<dbReference type="Pfam" id="PF14542">
    <property type="entry name" value="Acetyltransf_CG"/>
    <property type="match status" value="1"/>
</dbReference>
<dbReference type="InterPro" id="IPR045057">
    <property type="entry name" value="Gcn5-rel_NAT"/>
</dbReference>
<comment type="caution">
    <text evidence="2">The sequence shown here is derived from an EMBL/GenBank/DDBJ whole genome shotgun (WGS) entry which is preliminary data.</text>
</comment>
<gene>
    <name evidence="2" type="ORF">DPV87_01535</name>
</gene>
<dbReference type="PANTHER" id="PTHR31435">
    <property type="entry name" value="PROTEIN NATD1"/>
    <property type="match status" value="1"/>
</dbReference>
<evidence type="ECO:0000313" key="2">
    <source>
        <dbReference type="EMBL" id="RDE98479.1"/>
    </source>
</evidence>
<organism evidence="2 3">
    <name type="scientific">Haemophilus parainfluenzae</name>
    <dbReference type="NCBI Taxonomy" id="729"/>
    <lineage>
        <taxon>Bacteria</taxon>
        <taxon>Pseudomonadati</taxon>
        <taxon>Pseudomonadota</taxon>
        <taxon>Gammaproteobacteria</taxon>
        <taxon>Pasteurellales</taxon>
        <taxon>Pasteurellaceae</taxon>
        <taxon>Haemophilus</taxon>
    </lineage>
</organism>
<dbReference type="CDD" id="cd04301">
    <property type="entry name" value="NAT_SF"/>
    <property type="match status" value="1"/>
</dbReference>
<evidence type="ECO:0000259" key="1">
    <source>
        <dbReference type="PROSITE" id="PS51729"/>
    </source>
</evidence>
<accession>A0A369Z7I2</accession>
<keyword evidence="2" id="KW-0808">Transferase</keyword>
<dbReference type="SUPFAM" id="SSF55729">
    <property type="entry name" value="Acyl-CoA N-acyltransferases (Nat)"/>
    <property type="match status" value="1"/>
</dbReference>
<dbReference type="PANTHER" id="PTHR31435:SF9">
    <property type="entry name" value="PROTEIN NATD1"/>
    <property type="match status" value="1"/>
</dbReference>
<feature type="domain" description="N-acetyltransferase" evidence="1">
    <location>
        <begin position="6"/>
        <end position="93"/>
    </location>
</feature>
<reference evidence="2 3" key="1">
    <citation type="submission" date="2018-05" db="EMBL/GenBank/DDBJ databases">
        <title>Draft Genome Sequences for a Diverse set of 7 Haemophilus Species.</title>
        <authorList>
            <person name="Nichols M."/>
            <person name="Topaz N."/>
            <person name="Wang X."/>
            <person name="Wang X."/>
            <person name="Boxrud D."/>
        </authorList>
    </citation>
    <scope>NUCLEOTIDE SEQUENCE [LARGE SCALE GENOMIC DNA]</scope>
    <source>
        <strain evidence="2 3">C2008001710</strain>
    </source>
</reference>
<name>A0A369Z7I2_HAEPA</name>
<evidence type="ECO:0000313" key="3">
    <source>
        <dbReference type="Proteomes" id="UP000253910"/>
    </source>
</evidence>
<dbReference type="AlphaFoldDB" id="A0A369Z7I2"/>
<dbReference type="InterPro" id="IPR031165">
    <property type="entry name" value="GNAT_YJDJ"/>
</dbReference>